<accession>A0A4Y3PDK6</accession>
<protein>
    <submittedName>
        <fullName evidence="1">Uncharacterized protein</fullName>
    </submittedName>
</protein>
<reference evidence="1 2" key="1">
    <citation type="submission" date="2019-06" db="EMBL/GenBank/DDBJ databases">
        <title>Whole genome shotgun sequence of Brevibacillus parabrevis NBRC 12334.</title>
        <authorList>
            <person name="Hosoyama A."/>
            <person name="Uohara A."/>
            <person name="Ohji S."/>
            <person name="Ichikawa N."/>
        </authorList>
    </citation>
    <scope>NUCLEOTIDE SEQUENCE [LARGE SCALE GENOMIC DNA]</scope>
    <source>
        <strain evidence="1 2">NBRC 12334</strain>
    </source>
</reference>
<dbReference type="EMBL" id="BJMH01000001">
    <property type="protein sequence ID" value="GEB30725.1"/>
    <property type="molecule type" value="Genomic_DNA"/>
</dbReference>
<dbReference type="AlphaFoldDB" id="A0A4Y3PDK6"/>
<sequence length="77" mass="8294">MRAEQLQKALATDADELRSLAGVPHATVAKKHCPGGSARHQRSYAKVKPLAVVGANLKAAFKVFFVCDVVRSYALQT</sequence>
<keyword evidence="2" id="KW-1185">Reference proteome</keyword>
<gene>
    <name evidence="1" type="ORF">BPA01_03050</name>
</gene>
<evidence type="ECO:0000313" key="1">
    <source>
        <dbReference type="EMBL" id="GEB30725.1"/>
    </source>
</evidence>
<organism evidence="1 2">
    <name type="scientific">Brevibacillus parabrevis</name>
    <dbReference type="NCBI Taxonomy" id="54914"/>
    <lineage>
        <taxon>Bacteria</taxon>
        <taxon>Bacillati</taxon>
        <taxon>Bacillota</taxon>
        <taxon>Bacilli</taxon>
        <taxon>Bacillales</taxon>
        <taxon>Paenibacillaceae</taxon>
        <taxon>Brevibacillus</taxon>
    </lineage>
</organism>
<name>A0A4Y3PDK6_BREPA</name>
<comment type="caution">
    <text evidence="1">The sequence shown here is derived from an EMBL/GenBank/DDBJ whole genome shotgun (WGS) entry which is preliminary data.</text>
</comment>
<proteinExistence type="predicted"/>
<dbReference type="Proteomes" id="UP000316882">
    <property type="component" value="Unassembled WGS sequence"/>
</dbReference>
<evidence type="ECO:0000313" key="2">
    <source>
        <dbReference type="Proteomes" id="UP000316882"/>
    </source>
</evidence>